<accession>A0A2H0XF34</accession>
<dbReference type="GO" id="GO:0140098">
    <property type="term" value="F:catalytic activity, acting on RNA"/>
    <property type="evidence" value="ECO:0007669"/>
    <property type="project" value="UniProtKB-ARBA"/>
</dbReference>
<proteinExistence type="inferred from homology"/>
<evidence type="ECO:0000313" key="4">
    <source>
        <dbReference type="Proteomes" id="UP000231252"/>
    </source>
</evidence>
<comment type="similarity">
    <text evidence="1">Belongs to the pseudouridine synthase RluA family.</text>
</comment>
<feature type="domain" description="Pseudouridine synthase RsuA/RluA-like" evidence="2">
    <location>
        <begin position="12"/>
        <end position="174"/>
    </location>
</feature>
<evidence type="ECO:0000313" key="3">
    <source>
        <dbReference type="EMBL" id="PIS22759.1"/>
    </source>
</evidence>
<evidence type="ECO:0000256" key="1">
    <source>
        <dbReference type="ARBA" id="ARBA00010876"/>
    </source>
</evidence>
<protein>
    <submittedName>
        <fullName evidence="3">RluA family pseudouridine synthase</fullName>
    </submittedName>
</protein>
<dbReference type="GO" id="GO:0009982">
    <property type="term" value="F:pseudouridine synthase activity"/>
    <property type="evidence" value="ECO:0007669"/>
    <property type="project" value="InterPro"/>
</dbReference>
<dbReference type="PROSITE" id="PS01129">
    <property type="entry name" value="PSI_RLU"/>
    <property type="match status" value="1"/>
</dbReference>
<comment type="caution">
    <text evidence="3">The sequence shown here is derived from an EMBL/GenBank/DDBJ whole genome shotgun (WGS) entry which is preliminary data.</text>
</comment>
<dbReference type="EMBL" id="PEYU01000002">
    <property type="protein sequence ID" value="PIS22759.1"/>
    <property type="molecule type" value="Genomic_DNA"/>
</dbReference>
<evidence type="ECO:0000259" key="2">
    <source>
        <dbReference type="Pfam" id="PF00849"/>
    </source>
</evidence>
<reference evidence="4" key="1">
    <citation type="submission" date="2017-09" db="EMBL/GenBank/DDBJ databases">
        <title>Depth-based differentiation of microbial function through sediment-hosted aquifers and enrichment of novel symbionts in the deep terrestrial subsurface.</title>
        <authorList>
            <person name="Probst A.J."/>
            <person name="Ladd B."/>
            <person name="Jarett J.K."/>
            <person name="Geller-Mcgrath D.E."/>
            <person name="Sieber C.M.K."/>
            <person name="Emerson J.B."/>
            <person name="Anantharaman K."/>
            <person name="Thomas B.C."/>
            <person name="Malmstrom R."/>
            <person name="Stieglmeier M."/>
            <person name="Klingl A."/>
            <person name="Woyke T."/>
            <person name="Ryan C.M."/>
            <person name="Banfield J.F."/>
        </authorList>
    </citation>
    <scope>NUCLEOTIDE SEQUENCE [LARGE SCALE GENOMIC DNA]</scope>
</reference>
<dbReference type="InterPro" id="IPR020103">
    <property type="entry name" value="PsdUridine_synth_cat_dom_sf"/>
</dbReference>
<dbReference type="PANTHER" id="PTHR21600">
    <property type="entry name" value="MITOCHONDRIAL RNA PSEUDOURIDINE SYNTHASE"/>
    <property type="match status" value="1"/>
</dbReference>
<dbReference type="InterPro" id="IPR006145">
    <property type="entry name" value="PsdUridine_synth_RsuA/RluA"/>
</dbReference>
<dbReference type="Gene3D" id="3.30.2350.10">
    <property type="entry name" value="Pseudouridine synthase"/>
    <property type="match status" value="1"/>
</dbReference>
<dbReference type="PANTHER" id="PTHR21600:SF87">
    <property type="entry name" value="RNA PSEUDOURIDYLATE SYNTHASE DOMAIN-CONTAINING PROTEIN 1"/>
    <property type="match status" value="1"/>
</dbReference>
<sequence>MTNIEVLYEDDYLLVIDKPVGISVVNENAGETYTIKDWVKYKYNLQHEKNRAEDEFEQRYGIVHRLDKETSGVLLIAKKKETFDYLKGLFKFRRINKEYQALVYGSIAEDRFEISAPIKRDKNNGLVYTVDPGGRESVTEFVVISRLTLNNFDYSYLTAFPKTGRTHQIRVHLRALGHPVVNDIKYATKAQLKLSEGLFTRMMLHAKRVTFVDWDGKERVFESNCSLEGVFTKIR</sequence>
<dbReference type="InterPro" id="IPR006224">
    <property type="entry name" value="PsdUridine_synth_RluA-like_CS"/>
</dbReference>
<dbReference type="GO" id="GO:0003723">
    <property type="term" value="F:RNA binding"/>
    <property type="evidence" value="ECO:0007669"/>
    <property type="project" value="InterPro"/>
</dbReference>
<name>A0A2H0XF34_UNCKA</name>
<dbReference type="SUPFAM" id="SSF55120">
    <property type="entry name" value="Pseudouridine synthase"/>
    <property type="match status" value="1"/>
</dbReference>
<dbReference type="CDD" id="cd02869">
    <property type="entry name" value="PseudoU_synth_RluA_like"/>
    <property type="match status" value="1"/>
</dbReference>
<organism evidence="3 4">
    <name type="scientific">candidate division WWE3 bacterium CG08_land_8_20_14_0_20_41_10</name>
    <dbReference type="NCBI Taxonomy" id="1975085"/>
    <lineage>
        <taxon>Bacteria</taxon>
        <taxon>Katanobacteria</taxon>
    </lineage>
</organism>
<dbReference type="GO" id="GO:0000455">
    <property type="term" value="P:enzyme-directed rRNA pseudouridine synthesis"/>
    <property type="evidence" value="ECO:0007669"/>
    <property type="project" value="TreeGrafter"/>
</dbReference>
<dbReference type="Pfam" id="PF00849">
    <property type="entry name" value="PseudoU_synth_2"/>
    <property type="match status" value="1"/>
</dbReference>
<dbReference type="InterPro" id="IPR050188">
    <property type="entry name" value="RluA_PseudoU_synthase"/>
</dbReference>
<gene>
    <name evidence="3" type="ORF">COT50_00050</name>
</gene>
<dbReference type="Proteomes" id="UP000231252">
    <property type="component" value="Unassembled WGS sequence"/>
</dbReference>
<dbReference type="AlphaFoldDB" id="A0A2H0XF34"/>